<proteinExistence type="predicted"/>
<evidence type="ECO:0000256" key="2">
    <source>
        <dbReference type="ARBA" id="ARBA00022475"/>
    </source>
</evidence>
<dbReference type="InterPro" id="IPR003607">
    <property type="entry name" value="HD/PDEase_dom"/>
</dbReference>
<feature type="transmembrane region" description="Helical" evidence="8">
    <location>
        <begin position="277"/>
        <end position="296"/>
    </location>
</feature>
<evidence type="ECO:0000256" key="8">
    <source>
        <dbReference type="SAM" id="Phobius"/>
    </source>
</evidence>
<evidence type="ECO:0000256" key="3">
    <source>
        <dbReference type="ARBA" id="ARBA00022692"/>
    </source>
</evidence>
<dbReference type="EMBL" id="FQTW01000001">
    <property type="protein sequence ID" value="SHE32132.1"/>
    <property type="molecule type" value="Genomic_DNA"/>
</dbReference>
<evidence type="ECO:0000259" key="9">
    <source>
        <dbReference type="SMART" id="SM00471"/>
    </source>
</evidence>
<reference evidence="10 11" key="1">
    <citation type="submission" date="2016-11" db="EMBL/GenBank/DDBJ databases">
        <authorList>
            <person name="Jaros S."/>
            <person name="Januszkiewicz K."/>
            <person name="Wedrychowicz H."/>
        </authorList>
    </citation>
    <scope>NUCLEOTIDE SEQUENCE [LARGE SCALE GENOMIC DNA]</scope>
    <source>
        <strain evidence="10 11">DSM 25661</strain>
    </source>
</reference>
<keyword evidence="3 8" id="KW-0812">Transmembrane</keyword>
<keyword evidence="11" id="KW-1185">Reference proteome</keyword>
<sequence>MSLIKQAELFASELLSKELSSDYMYHNINHTKRVVKHAEEILEHSEQSDETTKQIVLITAWLHDLGYTVSKDNHEDESIKIAKNFLKQVNANPSLISEVSACINATKIEAVPQTFNEKVIKDADCAHFASEDFNQYSELLRQELQLLGKCDHNVDEWRKINIEVLSKKHQFYTTYAISNWAQKKEDNLMSLIKKQNKTEKKLKKEKLKAKYKAKYKNENPERSIQTLFRVTLRNHIKLSDIADTKANILLSVNAIIISLALSNIIPKLDNPSNQHLMIPTLVLVVFSVASIILSIMSTKPNVTSGKFSKEDVKKRKVNILFFGNFHKMKFEDYHWGINEIIDDKDYVYEALTKDLYYLGVVLERKYRLLRITYIVFLIGIIASVISFIIAFSMM</sequence>
<dbReference type="GO" id="GO:0051607">
    <property type="term" value="P:defense response to virus"/>
    <property type="evidence" value="ECO:0007669"/>
    <property type="project" value="UniProtKB-KW"/>
</dbReference>
<dbReference type="OrthoDB" id="5728337at2"/>
<feature type="transmembrane region" description="Helical" evidence="8">
    <location>
        <begin position="246"/>
        <end position="265"/>
    </location>
</feature>
<evidence type="ECO:0000256" key="1">
    <source>
        <dbReference type="ARBA" id="ARBA00004236"/>
    </source>
</evidence>
<evidence type="ECO:0000256" key="5">
    <source>
        <dbReference type="ARBA" id="ARBA00022989"/>
    </source>
</evidence>
<gene>
    <name evidence="10" type="ORF">SAMN05444278_101183</name>
</gene>
<dbReference type="Pfam" id="PF01966">
    <property type="entry name" value="HD"/>
    <property type="match status" value="1"/>
</dbReference>
<accession>A0A1M4SJ06</accession>
<evidence type="ECO:0000256" key="6">
    <source>
        <dbReference type="ARBA" id="ARBA00023118"/>
    </source>
</evidence>
<dbReference type="CDD" id="cd00077">
    <property type="entry name" value="HDc"/>
    <property type="match status" value="1"/>
</dbReference>
<dbReference type="RefSeq" id="WP_073190730.1">
    <property type="nucleotide sequence ID" value="NZ_FQTW01000001.1"/>
</dbReference>
<dbReference type="Pfam" id="PF18967">
    <property type="entry name" value="PycTM"/>
    <property type="match status" value="1"/>
</dbReference>
<keyword evidence="2" id="KW-1003">Cell membrane</keyword>
<dbReference type="GO" id="GO:0005886">
    <property type="term" value="C:plasma membrane"/>
    <property type="evidence" value="ECO:0007669"/>
    <property type="project" value="UniProtKB-SubCell"/>
</dbReference>
<evidence type="ECO:0000313" key="11">
    <source>
        <dbReference type="Proteomes" id="UP000184462"/>
    </source>
</evidence>
<dbReference type="GO" id="GO:0000166">
    <property type="term" value="F:nucleotide binding"/>
    <property type="evidence" value="ECO:0007669"/>
    <property type="project" value="UniProtKB-KW"/>
</dbReference>
<evidence type="ECO:0000256" key="4">
    <source>
        <dbReference type="ARBA" id="ARBA00022741"/>
    </source>
</evidence>
<keyword evidence="7 8" id="KW-0472">Membrane</keyword>
<evidence type="ECO:0000313" key="10">
    <source>
        <dbReference type="EMBL" id="SHE32132.1"/>
    </source>
</evidence>
<keyword evidence="5 8" id="KW-1133">Transmembrane helix</keyword>
<dbReference type="SUPFAM" id="SSF109604">
    <property type="entry name" value="HD-domain/PDEase-like"/>
    <property type="match status" value="1"/>
</dbReference>
<dbReference type="InterPro" id="IPR006674">
    <property type="entry name" value="HD_domain"/>
</dbReference>
<dbReference type="STRING" id="1155689.SAMN05444278_101183"/>
<feature type="domain" description="HD/PDEase" evidence="9">
    <location>
        <begin position="23"/>
        <end position="138"/>
    </location>
</feature>
<name>A0A1M4SJ06_9FLAO</name>
<dbReference type="AlphaFoldDB" id="A0A1M4SJ06"/>
<protein>
    <submittedName>
        <fullName evidence="10">HD domain-containing protein</fullName>
    </submittedName>
</protein>
<evidence type="ECO:0000256" key="7">
    <source>
        <dbReference type="ARBA" id="ARBA00023136"/>
    </source>
</evidence>
<comment type="subcellular location">
    <subcellularLocation>
        <location evidence="1">Cell membrane</location>
    </subcellularLocation>
</comment>
<dbReference type="SMART" id="SM00471">
    <property type="entry name" value="HDc"/>
    <property type="match status" value="1"/>
</dbReference>
<organism evidence="10 11">
    <name type="scientific">Psychroflexus salarius</name>
    <dbReference type="NCBI Taxonomy" id="1155689"/>
    <lineage>
        <taxon>Bacteria</taxon>
        <taxon>Pseudomonadati</taxon>
        <taxon>Bacteroidota</taxon>
        <taxon>Flavobacteriia</taxon>
        <taxon>Flavobacteriales</taxon>
        <taxon>Flavobacteriaceae</taxon>
        <taxon>Psychroflexus</taxon>
    </lineage>
</organism>
<dbReference type="Proteomes" id="UP000184462">
    <property type="component" value="Unassembled WGS sequence"/>
</dbReference>
<keyword evidence="4" id="KW-0547">Nucleotide-binding</keyword>
<feature type="transmembrane region" description="Helical" evidence="8">
    <location>
        <begin position="371"/>
        <end position="393"/>
    </location>
</feature>
<dbReference type="InterPro" id="IPR043760">
    <property type="entry name" value="PycTM_dom"/>
</dbReference>
<keyword evidence="6" id="KW-0051">Antiviral defense</keyword>
<dbReference type="Gene3D" id="1.10.3210.10">
    <property type="entry name" value="Hypothetical protein af1432"/>
    <property type="match status" value="1"/>
</dbReference>